<comment type="caution">
    <text evidence="2">The sequence shown here is derived from an EMBL/GenBank/DDBJ whole genome shotgun (WGS) entry which is preliminary data.</text>
</comment>
<sequence>MAGFEIVYEETSKTPHYDNRVVLISKSENRYESEEFDVRGYKWKLVLFPTGNKKRNVTDHISLYLELGGQKPIAPKWIVTVDYKFFLLNRQKEKKTYLIV</sequence>
<evidence type="ECO:0000259" key="1">
    <source>
        <dbReference type="PROSITE" id="PS50144"/>
    </source>
</evidence>
<dbReference type="PROSITE" id="PS50144">
    <property type="entry name" value="MATH"/>
    <property type="match status" value="1"/>
</dbReference>
<organism evidence="2 3">
    <name type="scientific">Rubus argutus</name>
    <name type="common">Southern blackberry</name>
    <dbReference type="NCBI Taxonomy" id="59490"/>
    <lineage>
        <taxon>Eukaryota</taxon>
        <taxon>Viridiplantae</taxon>
        <taxon>Streptophyta</taxon>
        <taxon>Embryophyta</taxon>
        <taxon>Tracheophyta</taxon>
        <taxon>Spermatophyta</taxon>
        <taxon>Magnoliopsida</taxon>
        <taxon>eudicotyledons</taxon>
        <taxon>Gunneridae</taxon>
        <taxon>Pentapetalae</taxon>
        <taxon>rosids</taxon>
        <taxon>fabids</taxon>
        <taxon>Rosales</taxon>
        <taxon>Rosaceae</taxon>
        <taxon>Rosoideae</taxon>
        <taxon>Rosoideae incertae sedis</taxon>
        <taxon>Rubus</taxon>
    </lineage>
</organism>
<dbReference type="AlphaFoldDB" id="A0AAW1WHV4"/>
<dbReference type="PANTHER" id="PTHR46162">
    <property type="entry name" value="TRAF-LIKE FAMILY PROTEIN"/>
    <property type="match status" value="1"/>
</dbReference>
<dbReference type="Gene3D" id="2.60.210.10">
    <property type="entry name" value="Apoptosis, Tumor Necrosis Factor Receptor Associated Protein 2, Chain A"/>
    <property type="match status" value="1"/>
</dbReference>
<dbReference type="InterPro" id="IPR002083">
    <property type="entry name" value="MATH/TRAF_dom"/>
</dbReference>
<protein>
    <recommendedName>
        <fullName evidence="1">MATH domain-containing protein</fullName>
    </recommendedName>
</protein>
<evidence type="ECO:0000313" key="3">
    <source>
        <dbReference type="Proteomes" id="UP001457282"/>
    </source>
</evidence>
<name>A0AAW1WHV4_RUBAR</name>
<dbReference type="Proteomes" id="UP001457282">
    <property type="component" value="Unassembled WGS sequence"/>
</dbReference>
<reference evidence="2 3" key="1">
    <citation type="journal article" date="2023" name="G3 (Bethesda)">
        <title>A chromosome-length genome assembly and annotation of blackberry (Rubus argutus, cv. 'Hillquist').</title>
        <authorList>
            <person name="Bruna T."/>
            <person name="Aryal R."/>
            <person name="Dudchenko O."/>
            <person name="Sargent D.J."/>
            <person name="Mead D."/>
            <person name="Buti M."/>
            <person name="Cavallini A."/>
            <person name="Hytonen T."/>
            <person name="Andres J."/>
            <person name="Pham M."/>
            <person name="Weisz D."/>
            <person name="Mascagni F."/>
            <person name="Usai G."/>
            <person name="Natali L."/>
            <person name="Bassil N."/>
            <person name="Fernandez G.E."/>
            <person name="Lomsadze A."/>
            <person name="Armour M."/>
            <person name="Olukolu B."/>
            <person name="Poorten T."/>
            <person name="Britton C."/>
            <person name="Davik J."/>
            <person name="Ashrafi H."/>
            <person name="Aiden E.L."/>
            <person name="Borodovsky M."/>
            <person name="Worthington M."/>
        </authorList>
    </citation>
    <scope>NUCLEOTIDE SEQUENCE [LARGE SCALE GENOMIC DNA]</scope>
    <source>
        <strain evidence="2">PI 553951</strain>
    </source>
</reference>
<gene>
    <name evidence="2" type="ORF">M0R45_031882</name>
</gene>
<feature type="domain" description="MATH" evidence="1">
    <location>
        <begin position="14"/>
        <end position="100"/>
    </location>
</feature>
<accession>A0AAW1WHV4</accession>
<dbReference type="CDD" id="cd00121">
    <property type="entry name" value="MATH"/>
    <property type="match status" value="1"/>
</dbReference>
<dbReference type="PANTHER" id="PTHR46162:SF2">
    <property type="entry name" value="ANKYRIN REPEAT-CONTAINING PROTEIN-RELATED"/>
    <property type="match status" value="1"/>
</dbReference>
<dbReference type="SUPFAM" id="SSF49599">
    <property type="entry name" value="TRAF domain-like"/>
    <property type="match status" value="1"/>
</dbReference>
<dbReference type="EMBL" id="JBEDUW010000006">
    <property type="protein sequence ID" value="KAK9923464.1"/>
    <property type="molecule type" value="Genomic_DNA"/>
</dbReference>
<dbReference type="Pfam" id="PF22486">
    <property type="entry name" value="MATH_2"/>
    <property type="match status" value="1"/>
</dbReference>
<proteinExistence type="predicted"/>
<evidence type="ECO:0000313" key="2">
    <source>
        <dbReference type="EMBL" id="KAK9923464.1"/>
    </source>
</evidence>
<keyword evidence="3" id="KW-1185">Reference proteome</keyword>
<dbReference type="InterPro" id="IPR008974">
    <property type="entry name" value="TRAF-like"/>
</dbReference>